<feature type="non-terminal residue" evidence="1">
    <location>
        <position position="1"/>
    </location>
</feature>
<organism evidence="1 2">
    <name type="scientific">Chaenocephalus aceratus</name>
    <name type="common">Blackfin icefish</name>
    <name type="synonym">Chaenichthys aceratus</name>
    <dbReference type="NCBI Taxonomy" id="36190"/>
    <lineage>
        <taxon>Eukaryota</taxon>
        <taxon>Metazoa</taxon>
        <taxon>Chordata</taxon>
        <taxon>Craniata</taxon>
        <taxon>Vertebrata</taxon>
        <taxon>Euteleostomi</taxon>
        <taxon>Actinopterygii</taxon>
        <taxon>Neopterygii</taxon>
        <taxon>Teleostei</taxon>
        <taxon>Neoteleostei</taxon>
        <taxon>Acanthomorphata</taxon>
        <taxon>Eupercaria</taxon>
        <taxon>Perciformes</taxon>
        <taxon>Notothenioidei</taxon>
        <taxon>Channichthyidae</taxon>
        <taxon>Chaenocephalus</taxon>
    </lineage>
</organism>
<name>A0ACB9W1C3_CHAAC</name>
<gene>
    <name evidence="1" type="ORF">KUCAC02_010688</name>
</gene>
<keyword evidence="2" id="KW-1185">Reference proteome</keyword>
<feature type="non-terminal residue" evidence="1">
    <location>
        <position position="59"/>
    </location>
</feature>
<protein>
    <submittedName>
        <fullName evidence="1">Uncharacterized protein</fullName>
    </submittedName>
</protein>
<comment type="caution">
    <text evidence="1">The sequence shown here is derived from an EMBL/GenBank/DDBJ whole genome shotgun (WGS) entry which is preliminary data.</text>
</comment>
<sequence length="59" mass="6270">TSSQLAGKELNFCRKITPACVQHTGCGPLIPLRSSIHSAWAMLQMLVSAVELCVGGSDR</sequence>
<accession>A0ACB9W1C3</accession>
<dbReference type="Proteomes" id="UP001057452">
    <property type="component" value="Chromosome 21"/>
</dbReference>
<reference evidence="1" key="1">
    <citation type="submission" date="2022-05" db="EMBL/GenBank/DDBJ databases">
        <title>Chromosome-level genome of Chaenocephalus aceratus.</title>
        <authorList>
            <person name="Park H."/>
        </authorList>
    </citation>
    <scope>NUCLEOTIDE SEQUENCE</scope>
    <source>
        <strain evidence="1">KU_202001</strain>
    </source>
</reference>
<dbReference type="EMBL" id="CM043805">
    <property type="protein sequence ID" value="KAI4806104.1"/>
    <property type="molecule type" value="Genomic_DNA"/>
</dbReference>
<proteinExistence type="predicted"/>
<evidence type="ECO:0000313" key="2">
    <source>
        <dbReference type="Proteomes" id="UP001057452"/>
    </source>
</evidence>
<evidence type="ECO:0000313" key="1">
    <source>
        <dbReference type="EMBL" id="KAI4806104.1"/>
    </source>
</evidence>